<dbReference type="Proteomes" id="UP000192247">
    <property type="component" value="Unassembled WGS sequence"/>
</dbReference>
<accession>A0A1V9XWD0</accession>
<sequence>MLPASKRKTGRVLLGTNNPKEAAWLLPVAVKATSCQLIVVGLMQQKNENKKKGLLLAHDR</sequence>
<organism evidence="1 2">
    <name type="scientific">Tropilaelaps mercedesae</name>
    <dbReference type="NCBI Taxonomy" id="418985"/>
    <lineage>
        <taxon>Eukaryota</taxon>
        <taxon>Metazoa</taxon>
        <taxon>Ecdysozoa</taxon>
        <taxon>Arthropoda</taxon>
        <taxon>Chelicerata</taxon>
        <taxon>Arachnida</taxon>
        <taxon>Acari</taxon>
        <taxon>Parasitiformes</taxon>
        <taxon>Mesostigmata</taxon>
        <taxon>Gamasina</taxon>
        <taxon>Dermanyssoidea</taxon>
        <taxon>Laelapidae</taxon>
        <taxon>Tropilaelaps</taxon>
    </lineage>
</organism>
<dbReference type="EMBL" id="MNPL01003253">
    <property type="protein sequence ID" value="OQR77668.1"/>
    <property type="molecule type" value="Genomic_DNA"/>
</dbReference>
<name>A0A1V9XWD0_9ACAR</name>
<protein>
    <submittedName>
        <fullName evidence="1">Uncharacterized protein</fullName>
    </submittedName>
</protein>
<gene>
    <name evidence="1" type="ORF">BIW11_02875</name>
</gene>
<reference evidence="1 2" key="1">
    <citation type="journal article" date="2017" name="Gigascience">
        <title>Draft genome of the honey bee ectoparasitic mite, Tropilaelaps mercedesae, is shaped by the parasitic life history.</title>
        <authorList>
            <person name="Dong X."/>
            <person name="Armstrong S.D."/>
            <person name="Xia D."/>
            <person name="Makepeace B.L."/>
            <person name="Darby A.C."/>
            <person name="Kadowaki T."/>
        </authorList>
    </citation>
    <scope>NUCLEOTIDE SEQUENCE [LARGE SCALE GENOMIC DNA]</scope>
    <source>
        <strain evidence="1">Wuxi-XJTLU</strain>
    </source>
</reference>
<comment type="caution">
    <text evidence="1">The sequence shown here is derived from an EMBL/GenBank/DDBJ whole genome shotgun (WGS) entry which is preliminary data.</text>
</comment>
<dbReference type="AlphaFoldDB" id="A0A1V9XWD0"/>
<evidence type="ECO:0000313" key="2">
    <source>
        <dbReference type="Proteomes" id="UP000192247"/>
    </source>
</evidence>
<evidence type="ECO:0000313" key="1">
    <source>
        <dbReference type="EMBL" id="OQR77668.1"/>
    </source>
</evidence>
<keyword evidence="2" id="KW-1185">Reference proteome</keyword>
<dbReference type="InParanoid" id="A0A1V9XWD0"/>
<proteinExistence type="predicted"/>